<evidence type="ECO:0000259" key="2">
    <source>
        <dbReference type="Pfam" id="PF22725"/>
    </source>
</evidence>
<dbReference type="KEGG" id="cbae:COR50_03165"/>
<dbReference type="InterPro" id="IPR052515">
    <property type="entry name" value="Gfo/Idh/MocA_Oxidoreductase"/>
</dbReference>
<evidence type="ECO:0000313" key="3">
    <source>
        <dbReference type="EMBL" id="ATL46249.1"/>
    </source>
</evidence>
<sequence>MDRKIKFAVVGCGHIGKRHAEMISRNEEAELVALVDVKPKESLNLQQDAPFFSTLSELLESGIDIDVINIATPNGYHAEIALEVLGSGRHIVVEKPIALTKSDAEKIIYKALNVHKHVFAVMQNRYSPPSVWIKDLVESGKLGRIYMVQLNCYWNRDERYYKSGSWHGSKTLDGGTLFTQFSHFIDIMYWLFGDIKNISAKLMDHNHSALTEFEDSGFVNFDFVNGGSGCINFSTAVWNANLESSMTIIAENGSVKIGGQYMDKVEVCHVYDYTMPELAPTNPGNDYGAYKGSAQNHHYIIENVVNVLKGRSSITTNALEGLKVVEIIERIYQADKIFE</sequence>
<gene>
    <name evidence="3" type="ORF">COR50_03165</name>
</gene>
<feature type="domain" description="Gfo/Idh/MocA-like oxidoreductase N-terminal" evidence="1">
    <location>
        <begin position="5"/>
        <end position="115"/>
    </location>
</feature>
<dbReference type="PANTHER" id="PTHR43249:SF1">
    <property type="entry name" value="D-GLUCOSIDE 3-DEHYDROGENASE"/>
    <property type="match status" value="1"/>
</dbReference>
<evidence type="ECO:0000313" key="4">
    <source>
        <dbReference type="Proteomes" id="UP000220133"/>
    </source>
</evidence>
<dbReference type="PANTHER" id="PTHR43249">
    <property type="entry name" value="UDP-N-ACETYL-2-AMINO-2-DEOXY-D-GLUCURONATE OXIDASE"/>
    <property type="match status" value="1"/>
</dbReference>
<keyword evidence="4" id="KW-1185">Reference proteome</keyword>
<dbReference type="Proteomes" id="UP000220133">
    <property type="component" value="Chromosome"/>
</dbReference>
<dbReference type="InterPro" id="IPR055170">
    <property type="entry name" value="GFO_IDH_MocA-like_dom"/>
</dbReference>
<name>A0A291QQG2_9BACT</name>
<dbReference type="InterPro" id="IPR036291">
    <property type="entry name" value="NAD(P)-bd_dom_sf"/>
</dbReference>
<dbReference type="Gene3D" id="3.40.50.720">
    <property type="entry name" value="NAD(P)-binding Rossmann-like Domain"/>
    <property type="match status" value="1"/>
</dbReference>
<dbReference type="SUPFAM" id="SSF51735">
    <property type="entry name" value="NAD(P)-binding Rossmann-fold domains"/>
    <property type="match status" value="1"/>
</dbReference>
<dbReference type="Pfam" id="PF01408">
    <property type="entry name" value="GFO_IDH_MocA"/>
    <property type="match status" value="1"/>
</dbReference>
<dbReference type="OrthoDB" id="9815825at2"/>
<dbReference type="Pfam" id="PF22725">
    <property type="entry name" value="GFO_IDH_MocA_C3"/>
    <property type="match status" value="1"/>
</dbReference>
<dbReference type="InterPro" id="IPR000683">
    <property type="entry name" value="Gfo/Idh/MocA-like_OxRdtase_N"/>
</dbReference>
<dbReference type="GO" id="GO:0000166">
    <property type="term" value="F:nucleotide binding"/>
    <property type="evidence" value="ECO:0007669"/>
    <property type="project" value="InterPro"/>
</dbReference>
<evidence type="ECO:0000259" key="1">
    <source>
        <dbReference type="Pfam" id="PF01408"/>
    </source>
</evidence>
<reference evidence="3 4" key="1">
    <citation type="submission" date="2017-10" db="EMBL/GenBank/DDBJ databases">
        <title>Paenichitinophaga pekingensis gen. nov., sp. nov., isolated from activated sludge.</title>
        <authorList>
            <person name="Jin D."/>
            <person name="Kong X."/>
            <person name="Deng Y."/>
            <person name="Bai Z."/>
        </authorList>
    </citation>
    <scope>NUCLEOTIDE SEQUENCE [LARGE SCALE GENOMIC DNA]</scope>
    <source>
        <strain evidence="3 4">13</strain>
    </source>
</reference>
<dbReference type="AlphaFoldDB" id="A0A291QQG2"/>
<proteinExistence type="predicted"/>
<dbReference type="EMBL" id="CP023777">
    <property type="protein sequence ID" value="ATL46249.1"/>
    <property type="molecule type" value="Genomic_DNA"/>
</dbReference>
<organism evidence="3 4">
    <name type="scientific">Chitinophaga caeni</name>
    <dbReference type="NCBI Taxonomy" id="2029983"/>
    <lineage>
        <taxon>Bacteria</taxon>
        <taxon>Pseudomonadati</taxon>
        <taxon>Bacteroidota</taxon>
        <taxon>Chitinophagia</taxon>
        <taxon>Chitinophagales</taxon>
        <taxon>Chitinophagaceae</taxon>
        <taxon>Chitinophaga</taxon>
    </lineage>
</organism>
<dbReference type="RefSeq" id="WP_098192638.1">
    <property type="nucleotide sequence ID" value="NZ_CP023777.1"/>
</dbReference>
<feature type="domain" description="GFO/IDH/MocA-like oxidoreductase" evidence="2">
    <location>
        <begin position="133"/>
        <end position="255"/>
    </location>
</feature>
<dbReference type="SUPFAM" id="SSF55347">
    <property type="entry name" value="Glyceraldehyde-3-phosphate dehydrogenase-like, C-terminal domain"/>
    <property type="match status" value="1"/>
</dbReference>
<dbReference type="Gene3D" id="3.30.360.10">
    <property type="entry name" value="Dihydrodipicolinate Reductase, domain 2"/>
    <property type="match status" value="1"/>
</dbReference>
<accession>A0A291QQG2</accession>
<protein>
    <submittedName>
        <fullName evidence="3">Oxidoreductase</fullName>
    </submittedName>
</protein>